<dbReference type="InterPro" id="IPR036770">
    <property type="entry name" value="Ankyrin_rpt-contain_sf"/>
</dbReference>
<evidence type="ECO:0000256" key="3">
    <source>
        <dbReference type="ARBA" id="ARBA00022490"/>
    </source>
</evidence>
<organism evidence="13 14">
    <name type="scientific">Hanseniaspora osmophila</name>
    <dbReference type="NCBI Taxonomy" id="56408"/>
    <lineage>
        <taxon>Eukaryota</taxon>
        <taxon>Fungi</taxon>
        <taxon>Dikarya</taxon>
        <taxon>Ascomycota</taxon>
        <taxon>Saccharomycotina</taxon>
        <taxon>Saccharomycetes</taxon>
        <taxon>Saccharomycodales</taxon>
        <taxon>Saccharomycodaceae</taxon>
        <taxon>Hanseniaspora</taxon>
    </lineage>
</organism>
<dbReference type="OrthoDB" id="429841at2759"/>
<feature type="domain" description="VLRF1" evidence="12">
    <location>
        <begin position="220"/>
        <end position="381"/>
    </location>
</feature>
<dbReference type="GO" id="GO:0036503">
    <property type="term" value="P:ERAD pathway"/>
    <property type="evidence" value="ECO:0007669"/>
    <property type="project" value="TreeGrafter"/>
</dbReference>
<dbReference type="FunCoup" id="A0A1E5R2G5">
    <property type="interactions" value="186"/>
</dbReference>
<evidence type="ECO:0000256" key="7">
    <source>
        <dbReference type="ARBA" id="ARBA00022801"/>
    </source>
</evidence>
<dbReference type="Gene3D" id="1.25.40.20">
    <property type="entry name" value="Ankyrin repeat-containing domain"/>
    <property type="match status" value="1"/>
</dbReference>
<evidence type="ECO:0000256" key="2">
    <source>
        <dbReference type="ARBA" id="ARBA00009262"/>
    </source>
</evidence>
<dbReference type="EMBL" id="LPNM01000011">
    <property type="protein sequence ID" value="OEJ81074.1"/>
    <property type="molecule type" value="Genomic_DNA"/>
</dbReference>
<dbReference type="PANTHER" id="PTHR16036">
    <property type="entry name" value="ANKYRIN REPEAT AND ZINC FINGER DOMAIN-CONTAINING PROTEIN 1"/>
    <property type="match status" value="1"/>
</dbReference>
<dbReference type="GO" id="GO:0016787">
    <property type="term" value="F:hydrolase activity"/>
    <property type="evidence" value="ECO:0007669"/>
    <property type="project" value="UniProtKB-KW"/>
</dbReference>
<dbReference type="PANTHER" id="PTHR16036:SF2">
    <property type="entry name" value="TRNA ENDONUCLEASE ANKZF1"/>
    <property type="match status" value="1"/>
</dbReference>
<feature type="region of interest" description="Disordered" evidence="11">
    <location>
        <begin position="573"/>
        <end position="607"/>
    </location>
</feature>
<dbReference type="STRING" id="56408.A0A1E5R2G5"/>
<dbReference type="SUPFAM" id="SSF48403">
    <property type="entry name" value="Ankyrin repeat"/>
    <property type="match status" value="1"/>
</dbReference>
<evidence type="ECO:0000256" key="1">
    <source>
        <dbReference type="ARBA" id="ARBA00004496"/>
    </source>
</evidence>
<sequence>MTDNFKKEELYIFDLSKNVSDSLELMYFNEEDVEVSAETVVPKPSASQKHSASPIRQRNEIEPAVSRSSTACSVCKADIDSRDHYKTDFHRFNLKREVKNLPTLNETEFQDLFSQENDSEESISGSEDEYSDEESGSTQNDLYQKDNDELTTIFEHSIQSLQISEKPDESASRGSYMNTRSPFIFLKSNLLQEDKIFGAYKSLFNAASNPIDEMSGELKKPNSSAIFMIGGGHFAGAIISHTRLKNITFNKKIDLSLNEQLVNILHHKTFHRYTTRRKQGGSQSAMDNAKGKANSAGSSLRRYNETALKQDIEKLLNDWKIYLQDCKYIFIRANGVSNRKTLIGQHSPLKSGDPRIMNLPFTTKRPTTSELKRSWAKLSYLQILSKPQTQKKVLKEESVSKSKSDRSKNSAETELVVPESPESLQTKEVIQLLRKAKAPLLIAYLRKNKLDVNFPLQPQDQHGATTATMLHYASYHGLKNMVYILLNTLKADPTVQNTAGRVAADMTNKQDVKQAFQMARHTLGESYANWDVDAHVGPPLTREMLESMQTEKQQAESKDLKDKLEAAKKIIQQEKEEKMKNENKVGSGVPLQSNNLQQTLNSLTPEQRMRYMREQRARAAEARMSANK</sequence>
<comment type="domain">
    <text evidence="10">The VLRF1 domain mediates binding to the 60S ribosomal subunit.</text>
</comment>
<dbReference type="GO" id="GO:0004519">
    <property type="term" value="F:endonuclease activity"/>
    <property type="evidence" value="ECO:0007669"/>
    <property type="project" value="UniProtKB-KW"/>
</dbReference>
<feature type="compositionally biased region" description="Basic and acidic residues" evidence="11">
    <location>
        <begin position="573"/>
        <end position="583"/>
    </location>
</feature>
<dbReference type="GO" id="GO:0005737">
    <property type="term" value="C:cytoplasm"/>
    <property type="evidence" value="ECO:0007669"/>
    <property type="project" value="UniProtKB-SubCell"/>
</dbReference>
<proteinExistence type="inferred from homology"/>
<feature type="region of interest" description="Disordered" evidence="11">
    <location>
        <begin position="41"/>
        <end position="62"/>
    </location>
</feature>
<dbReference type="AlphaFoldDB" id="A0A1E5R2G5"/>
<protein>
    <submittedName>
        <fullName evidence="13">Protein VMS1</fullName>
    </submittedName>
</protein>
<evidence type="ECO:0000256" key="8">
    <source>
        <dbReference type="ARBA" id="ARBA00023043"/>
    </source>
</evidence>
<feature type="compositionally biased region" description="Polar residues" evidence="11">
    <location>
        <begin position="45"/>
        <end position="56"/>
    </location>
</feature>
<gene>
    <name evidence="13" type="ORF">AWRI3579_g4252</name>
</gene>
<evidence type="ECO:0000256" key="5">
    <source>
        <dbReference type="ARBA" id="ARBA00022737"/>
    </source>
</evidence>
<reference evidence="14" key="1">
    <citation type="journal article" date="2016" name="Genome Announc.">
        <title>Genome sequences of three species of Hanseniaspora isolated from spontaneous wine fermentations.</title>
        <authorList>
            <person name="Sternes P.R."/>
            <person name="Lee D."/>
            <person name="Kutyna D.R."/>
            <person name="Borneman A.R."/>
        </authorList>
    </citation>
    <scope>NUCLEOTIDE SEQUENCE [LARGE SCALE GENOMIC DNA]</scope>
    <source>
        <strain evidence="14">AWRI3579</strain>
    </source>
</reference>
<dbReference type="InParanoid" id="A0A1E5R2G5"/>
<keyword evidence="14" id="KW-1185">Reference proteome</keyword>
<keyword evidence="4 10" id="KW-0540">Nuclease</keyword>
<dbReference type="InterPro" id="IPR047139">
    <property type="entry name" value="ANKZ1/VMS1"/>
</dbReference>
<evidence type="ECO:0000256" key="11">
    <source>
        <dbReference type="SAM" id="MobiDB-lite"/>
    </source>
</evidence>
<dbReference type="Pfam" id="PF18826">
    <property type="entry name" value="bVLRF1"/>
    <property type="match status" value="1"/>
</dbReference>
<feature type="compositionally biased region" description="Basic and acidic residues" evidence="11">
    <location>
        <begin position="393"/>
        <end position="411"/>
    </location>
</feature>
<feature type="compositionally biased region" description="Acidic residues" evidence="11">
    <location>
        <begin position="117"/>
        <end position="135"/>
    </location>
</feature>
<evidence type="ECO:0000256" key="4">
    <source>
        <dbReference type="ARBA" id="ARBA00022722"/>
    </source>
</evidence>
<feature type="region of interest" description="Disordered" evidence="11">
    <location>
        <begin position="277"/>
        <end position="298"/>
    </location>
</feature>
<dbReference type="PROSITE" id="PS52044">
    <property type="entry name" value="VLRF1"/>
    <property type="match status" value="1"/>
</dbReference>
<evidence type="ECO:0000256" key="6">
    <source>
        <dbReference type="ARBA" id="ARBA00022759"/>
    </source>
</evidence>
<keyword evidence="5" id="KW-0677">Repeat</keyword>
<name>A0A1E5R2G5_9ASCO</name>
<evidence type="ECO:0000259" key="12">
    <source>
        <dbReference type="PROSITE" id="PS52044"/>
    </source>
</evidence>
<keyword evidence="3 10" id="KW-0963">Cytoplasm</keyword>
<evidence type="ECO:0000256" key="10">
    <source>
        <dbReference type="PROSITE-ProRule" id="PRU01389"/>
    </source>
</evidence>
<comment type="similarity">
    <text evidence="2 10">Belongs to the ANKZF1/VMS1 family.</text>
</comment>
<evidence type="ECO:0000313" key="14">
    <source>
        <dbReference type="Proteomes" id="UP000095728"/>
    </source>
</evidence>
<keyword evidence="6 10" id="KW-0255">Endonuclease</keyword>
<comment type="caution">
    <text evidence="13">The sequence shown here is derived from an EMBL/GenBank/DDBJ whole genome shotgun (WGS) entry which is preliminary data.</text>
</comment>
<dbReference type="Proteomes" id="UP000095728">
    <property type="component" value="Unassembled WGS sequence"/>
</dbReference>
<feature type="active site" evidence="10">
    <location>
        <position position="283"/>
    </location>
</feature>
<dbReference type="InterPro" id="IPR041175">
    <property type="entry name" value="VLRF1/Vms1"/>
</dbReference>
<accession>A0A1E5R2G5</accession>
<keyword evidence="7 10" id="KW-0378">Hydrolase</keyword>
<evidence type="ECO:0000256" key="9">
    <source>
        <dbReference type="ARBA" id="ARBA00023054"/>
    </source>
</evidence>
<comment type="subcellular location">
    <subcellularLocation>
        <location evidence="1">Cytoplasm</location>
    </subcellularLocation>
</comment>
<feature type="region of interest" description="Disordered" evidence="11">
    <location>
        <begin position="392"/>
        <end position="419"/>
    </location>
</feature>
<keyword evidence="8" id="KW-0040">ANK repeat</keyword>
<feature type="region of interest" description="Disordered" evidence="11">
    <location>
        <begin position="113"/>
        <end position="142"/>
    </location>
</feature>
<feature type="compositionally biased region" description="Polar residues" evidence="11">
    <location>
        <begin position="590"/>
        <end position="605"/>
    </location>
</feature>
<evidence type="ECO:0000313" key="13">
    <source>
        <dbReference type="EMBL" id="OEJ81074.1"/>
    </source>
</evidence>
<keyword evidence="9" id="KW-0175">Coiled coil</keyword>